<feature type="transmembrane region" description="Helical" evidence="7">
    <location>
        <begin position="134"/>
        <end position="153"/>
    </location>
</feature>
<feature type="transmembrane region" description="Helical" evidence="7">
    <location>
        <begin position="248"/>
        <end position="276"/>
    </location>
</feature>
<dbReference type="InterPro" id="IPR052337">
    <property type="entry name" value="SAT4-like"/>
</dbReference>
<evidence type="ECO:0000256" key="2">
    <source>
        <dbReference type="ARBA" id="ARBA00022692"/>
    </source>
</evidence>
<feature type="transmembrane region" description="Helical" evidence="7">
    <location>
        <begin position="181"/>
        <end position="204"/>
    </location>
</feature>
<evidence type="ECO:0000313" key="10">
    <source>
        <dbReference type="Proteomes" id="UP001391051"/>
    </source>
</evidence>
<dbReference type="InterPro" id="IPR049326">
    <property type="entry name" value="Rhodopsin_dom_fungi"/>
</dbReference>
<evidence type="ECO:0000256" key="7">
    <source>
        <dbReference type="SAM" id="Phobius"/>
    </source>
</evidence>
<feature type="domain" description="Rhodopsin" evidence="8">
    <location>
        <begin position="39"/>
        <end position="273"/>
    </location>
</feature>
<name>A0ABR1Q5P8_9PEZI</name>
<feature type="transmembrane region" description="Helical" evidence="7">
    <location>
        <begin position="20"/>
        <end position="43"/>
    </location>
</feature>
<accession>A0ABR1Q5P8</accession>
<dbReference type="Proteomes" id="UP001391051">
    <property type="component" value="Unassembled WGS sequence"/>
</dbReference>
<organism evidence="9 10">
    <name type="scientific">Apiospora aurea</name>
    <dbReference type="NCBI Taxonomy" id="335848"/>
    <lineage>
        <taxon>Eukaryota</taxon>
        <taxon>Fungi</taxon>
        <taxon>Dikarya</taxon>
        <taxon>Ascomycota</taxon>
        <taxon>Pezizomycotina</taxon>
        <taxon>Sordariomycetes</taxon>
        <taxon>Xylariomycetidae</taxon>
        <taxon>Amphisphaeriales</taxon>
        <taxon>Apiosporaceae</taxon>
        <taxon>Apiospora</taxon>
    </lineage>
</organism>
<keyword evidence="10" id="KW-1185">Reference proteome</keyword>
<evidence type="ECO:0000313" key="9">
    <source>
        <dbReference type="EMBL" id="KAK7947844.1"/>
    </source>
</evidence>
<dbReference type="Pfam" id="PF20684">
    <property type="entry name" value="Fung_rhodopsin"/>
    <property type="match status" value="1"/>
</dbReference>
<comment type="subcellular location">
    <subcellularLocation>
        <location evidence="1">Membrane</location>
        <topology evidence="1">Multi-pass membrane protein</topology>
    </subcellularLocation>
</comment>
<keyword evidence="2 7" id="KW-0812">Transmembrane</keyword>
<dbReference type="PANTHER" id="PTHR33048">
    <property type="entry name" value="PTH11-LIKE INTEGRAL MEMBRANE PROTEIN (AFU_ORTHOLOGUE AFUA_5G11245)"/>
    <property type="match status" value="1"/>
</dbReference>
<dbReference type="RefSeq" id="XP_066697350.1">
    <property type="nucleotide sequence ID" value="XM_066844952.1"/>
</dbReference>
<feature type="transmembrane region" description="Helical" evidence="7">
    <location>
        <begin position="104"/>
        <end position="122"/>
    </location>
</feature>
<feature type="compositionally biased region" description="Basic and acidic residues" evidence="6">
    <location>
        <begin position="339"/>
        <end position="356"/>
    </location>
</feature>
<proteinExistence type="inferred from homology"/>
<feature type="transmembrane region" description="Helical" evidence="7">
    <location>
        <begin position="216"/>
        <end position="236"/>
    </location>
</feature>
<comment type="caution">
    <text evidence="9">The sequence shown here is derived from an EMBL/GenBank/DDBJ whole genome shotgun (WGS) entry which is preliminary data.</text>
</comment>
<comment type="similarity">
    <text evidence="5">Belongs to the SAT4 family.</text>
</comment>
<evidence type="ECO:0000256" key="4">
    <source>
        <dbReference type="ARBA" id="ARBA00023136"/>
    </source>
</evidence>
<evidence type="ECO:0000256" key="1">
    <source>
        <dbReference type="ARBA" id="ARBA00004141"/>
    </source>
</evidence>
<evidence type="ECO:0000256" key="6">
    <source>
        <dbReference type="SAM" id="MobiDB-lite"/>
    </source>
</evidence>
<evidence type="ECO:0000259" key="8">
    <source>
        <dbReference type="Pfam" id="PF20684"/>
    </source>
</evidence>
<sequence length="363" mass="40544">MAAATVPDPEGPVVLENMQPIVWTVTIPFAILCLSSILIRLYTRRYIAKSFGADDWFMLAVLPVWIGQQYIAWMWTILGGGLHQGVVPAENVELINVYLFAEEFYYLFLQFLIKMSFLCFYLRTLTTTNRFQHAVYVVMGLVCFQTVGTWIFYGLQCIPIDAYFHPELYPDRRCIDSSLSYYLPSVANVTMDLVIYTLPIVPLWHLQVPLRRRLGLIAIFTMGGSAITVSLLRFIVLWQLSNTADTTYVFGSVTIVTSVEFAAAVITANMPGTAGFCKHLRARRGRERDYGGSGESGGVGHRHRGSGGGGDGAQELETIGAKPSRKKKMNQASSSVLESRSDNDAPRRTESEEKLTEYQGVAF</sequence>
<evidence type="ECO:0000256" key="5">
    <source>
        <dbReference type="ARBA" id="ARBA00038359"/>
    </source>
</evidence>
<dbReference type="EMBL" id="JAQQWE010000006">
    <property type="protein sequence ID" value="KAK7947844.1"/>
    <property type="molecule type" value="Genomic_DNA"/>
</dbReference>
<feature type="region of interest" description="Disordered" evidence="6">
    <location>
        <begin position="287"/>
        <end position="363"/>
    </location>
</feature>
<dbReference type="PANTHER" id="PTHR33048:SF47">
    <property type="entry name" value="INTEGRAL MEMBRANE PROTEIN-RELATED"/>
    <property type="match status" value="1"/>
</dbReference>
<reference evidence="9 10" key="1">
    <citation type="submission" date="2023-01" db="EMBL/GenBank/DDBJ databases">
        <title>Analysis of 21 Apiospora genomes using comparative genomics revels a genus with tremendous synthesis potential of carbohydrate active enzymes and secondary metabolites.</title>
        <authorList>
            <person name="Sorensen T."/>
        </authorList>
    </citation>
    <scope>NUCLEOTIDE SEQUENCE [LARGE SCALE GENOMIC DNA]</scope>
    <source>
        <strain evidence="9 10">CBS 24483</strain>
    </source>
</reference>
<gene>
    <name evidence="9" type="ORF">PG986_008730</name>
</gene>
<protein>
    <recommendedName>
        <fullName evidence="8">Rhodopsin domain-containing protein</fullName>
    </recommendedName>
</protein>
<evidence type="ECO:0000256" key="3">
    <source>
        <dbReference type="ARBA" id="ARBA00022989"/>
    </source>
</evidence>
<keyword evidence="3 7" id="KW-1133">Transmembrane helix</keyword>
<feature type="transmembrane region" description="Helical" evidence="7">
    <location>
        <begin position="55"/>
        <end position="78"/>
    </location>
</feature>
<keyword evidence="4 7" id="KW-0472">Membrane</keyword>
<dbReference type="GeneID" id="92078014"/>